<keyword evidence="2" id="KW-1185">Reference proteome</keyword>
<dbReference type="RefSeq" id="XP_015594842.1">
    <property type="nucleotide sequence ID" value="XM_015739356.2"/>
</dbReference>
<dbReference type="GeneID" id="107267520"/>
<name>A0AAJ7FJF7_CEPCN</name>
<accession>A0AAJ7FJF7</accession>
<keyword evidence="1" id="KW-0472">Membrane</keyword>
<protein>
    <submittedName>
        <fullName evidence="3">Uncharacterized protein LOC107267520 isoform X1</fullName>
    </submittedName>
</protein>
<proteinExistence type="predicted"/>
<reference evidence="3" key="1">
    <citation type="submission" date="2025-08" db="UniProtKB">
        <authorList>
            <consortium name="RefSeq"/>
        </authorList>
    </citation>
    <scope>IDENTIFICATION</scope>
</reference>
<organism evidence="2 3">
    <name type="scientific">Cephus cinctus</name>
    <name type="common">Wheat stem sawfly</name>
    <dbReference type="NCBI Taxonomy" id="211228"/>
    <lineage>
        <taxon>Eukaryota</taxon>
        <taxon>Metazoa</taxon>
        <taxon>Ecdysozoa</taxon>
        <taxon>Arthropoda</taxon>
        <taxon>Hexapoda</taxon>
        <taxon>Insecta</taxon>
        <taxon>Pterygota</taxon>
        <taxon>Neoptera</taxon>
        <taxon>Endopterygota</taxon>
        <taxon>Hymenoptera</taxon>
        <taxon>Cephoidea</taxon>
        <taxon>Cephidae</taxon>
        <taxon>Cephus</taxon>
    </lineage>
</organism>
<dbReference type="AlphaFoldDB" id="A0AAJ7FJF7"/>
<feature type="transmembrane region" description="Helical" evidence="1">
    <location>
        <begin position="351"/>
        <end position="376"/>
    </location>
</feature>
<dbReference type="KEGG" id="ccin:107267520"/>
<keyword evidence="1" id="KW-1133">Transmembrane helix</keyword>
<evidence type="ECO:0000313" key="3">
    <source>
        <dbReference type="RefSeq" id="XP_015594842.1"/>
    </source>
</evidence>
<evidence type="ECO:0000256" key="1">
    <source>
        <dbReference type="SAM" id="Phobius"/>
    </source>
</evidence>
<gene>
    <name evidence="3" type="primary">LOC107267520</name>
</gene>
<sequence>MKVEQIRLTILAFFIATSVSFAVKVYDEKIEFPRESEASIANATYADEFTNNAETLLFRRLPRNMAVRKETRVDFGRDAVIRKIDPDPAEFKIEDVNNRTFSARMLAEELEDGQASKSEDLARLTGTNVIRTRTLFVDVNPATSLIVKPGTLARIIFDVTNSHSLTVRHYFQARSSTFSVANLQPRATWINSGQTTSVAMDVIIPATTSDSTVDTVTLSVQGIETVEKSAYIYVTSSTSVAITDTTKPSISYSFNDNCSGKLDSDKCSKSRWSVEVTATDSGTGLQRVTSLPSGIYPITTFVSGTKSSVTFYYTATCCYTTVQVTASDLLGNSNAQTIDVTVWTNLTQGEIAAIVLGILILLLLIILVVLIVIYFIRKRKSLDLPYTQRYGSRTAPKPERTSF</sequence>
<evidence type="ECO:0000313" key="2">
    <source>
        <dbReference type="Proteomes" id="UP000694920"/>
    </source>
</evidence>
<dbReference type="Proteomes" id="UP000694920">
    <property type="component" value="Unplaced"/>
</dbReference>
<keyword evidence="1" id="KW-0812">Transmembrane</keyword>